<evidence type="ECO:0000256" key="4">
    <source>
        <dbReference type="ARBA" id="ARBA00022692"/>
    </source>
</evidence>
<dbReference type="Pfam" id="PF10613">
    <property type="entry name" value="Lig_chan-Glu_bd"/>
    <property type="match status" value="2"/>
</dbReference>
<feature type="domain" description="Ionotropic glutamate receptor L-glutamate and glycine-binding" evidence="13">
    <location>
        <begin position="452"/>
        <end position="504"/>
    </location>
</feature>
<evidence type="ECO:0000256" key="11">
    <source>
        <dbReference type="ARBA" id="ARBA00023303"/>
    </source>
</evidence>
<keyword evidence="9" id="KW-0325">Glycoprotein</keyword>
<comment type="subcellular location">
    <subcellularLocation>
        <location evidence="1">Cell membrane</location>
        <topology evidence="1">Multi-pass membrane protein</topology>
    </subcellularLocation>
</comment>
<dbReference type="PANTHER" id="PTHR42643">
    <property type="entry name" value="IONOTROPIC RECEPTOR 20A-RELATED"/>
    <property type="match status" value="1"/>
</dbReference>
<dbReference type="Proteomes" id="UP000790347">
    <property type="component" value="Unassembled WGS sequence"/>
</dbReference>
<evidence type="ECO:0000256" key="7">
    <source>
        <dbReference type="ARBA" id="ARBA00023136"/>
    </source>
</evidence>
<dbReference type="GO" id="GO:0005886">
    <property type="term" value="C:plasma membrane"/>
    <property type="evidence" value="ECO:0007669"/>
    <property type="project" value="UniProtKB-SubCell"/>
</dbReference>
<keyword evidence="2" id="KW-0813">Transport</keyword>
<feature type="transmembrane region" description="Helical" evidence="12">
    <location>
        <begin position="190"/>
        <end position="207"/>
    </location>
</feature>
<reference evidence="14" key="1">
    <citation type="submission" date="2013-05" db="EMBL/GenBank/DDBJ databases">
        <authorList>
            <person name="Yim A.K.Y."/>
            <person name="Chan T.F."/>
            <person name="Ji K.M."/>
            <person name="Liu X.Y."/>
            <person name="Zhou J.W."/>
            <person name="Li R.Q."/>
            <person name="Yang K.Y."/>
            <person name="Li J."/>
            <person name="Li M."/>
            <person name="Law P.T.W."/>
            <person name="Wu Y.L."/>
            <person name="Cai Z.L."/>
            <person name="Qin H."/>
            <person name="Bao Y."/>
            <person name="Leung R.K.K."/>
            <person name="Ng P.K.S."/>
            <person name="Zou J."/>
            <person name="Zhong X.J."/>
            <person name="Ran P.X."/>
            <person name="Zhong N.S."/>
            <person name="Liu Z.G."/>
            <person name="Tsui S.K.W."/>
        </authorList>
    </citation>
    <scope>NUCLEOTIDE SEQUENCE</scope>
    <source>
        <strain evidence="14">Derf</strain>
        <tissue evidence="14">Whole organism</tissue>
    </source>
</reference>
<evidence type="ECO:0000256" key="8">
    <source>
        <dbReference type="ARBA" id="ARBA00023170"/>
    </source>
</evidence>
<evidence type="ECO:0000256" key="9">
    <source>
        <dbReference type="ARBA" id="ARBA00023180"/>
    </source>
</evidence>
<feature type="transmembrane region" description="Helical" evidence="12">
    <location>
        <begin position="584"/>
        <end position="601"/>
    </location>
</feature>
<dbReference type="Gene3D" id="3.40.190.10">
    <property type="entry name" value="Periplasmic binding protein-like II"/>
    <property type="match status" value="2"/>
</dbReference>
<evidence type="ECO:0000256" key="1">
    <source>
        <dbReference type="ARBA" id="ARBA00004651"/>
    </source>
</evidence>
<gene>
    <name evidence="14" type="primary">GRID1</name>
    <name evidence="14" type="ORF">DERF_001146</name>
</gene>
<dbReference type="Gene3D" id="1.10.287.70">
    <property type="match status" value="2"/>
</dbReference>
<sequence length="847" mass="98849">MTRLNLAGQRFRVGFNVGVPFLRMDGWNETNHSYENFDGIDSWIIRILADYYNFTFELSDCHGQYGMQIENGTWTGIIGRLVRNELDIGIGGVLLSPERSITVGFLKPHWITHYTYATTRTTHETDLFTFLRPFQTNVWYCLLVSLLIIWIIDQISNHFINNCGLIVITLFLLIQQPYHKQQHLNITKKLWLIIMAISSLILVNLYSGNLSSMLTIPEIMEINSIDKLANACQSGQIIPLVLQNSNGLKVLQQNHHHSNEQLIAIRNTFEIVKNYDEGFNMITNAFVNEQKPLALLGVRERLLFGQLKYGYYLPPENDETFFFSSYFAMVTSVSFEYRKQFDMILLLLKECGFINHWRNREIHVAKIQYWQSQTTILCQNDDDNNRIQFISYTLKDFSIIFKLHWLGMILNFPSNTTTTVNNKILNLHDQTFRIGFNNLPPITNINGWDESLQLYRHEYGFETAILRILAERFNFTYRLIDCHDQYGSRLSNGSWSGLIGRMARHELDLGIGGFAISYDRKSVVDFLYPYLYGHYTFAMAKIPIVTDFDIFIKPFQSTVWSCLLITLIMICLLYLAAKHMMPRHVNLILISFSILLRQPYHVQRNHQIISSSAKIWFLIWAIMSMVLVNVYESYVFSTLTMTKSNDIDTIEKLAESCRKQQILPYSINNSYANEAFRHYNQQSHIYTIFKYMKFLPIFKDGIDMIMNSDSIAFIAARSRLELAQTIIGNDKLYLPIDGYDTTFFNTLASIVTSYSFLYQNEFNQEISYITNSGILKKLEQLESWRITHQHKKLDDSNLIESEQNDNIHQIKKISLKHLKIIFLLYLFGIFITFCSLIIEICGYFFLS</sequence>
<evidence type="ECO:0000256" key="6">
    <source>
        <dbReference type="ARBA" id="ARBA00023065"/>
    </source>
</evidence>
<name>A0A922IED7_DERFA</name>
<dbReference type="SMART" id="SM00918">
    <property type="entry name" value="Lig_chan-Glu_bd"/>
    <property type="match status" value="2"/>
</dbReference>
<organism evidence="14 15">
    <name type="scientific">Dermatophagoides farinae</name>
    <name type="common">American house dust mite</name>
    <dbReference type="NCBI Taxonomy" id="6954"/>
    <lineage>
        <taxon>Eukaryota</taxon>
        <taxon>Metazoa</taxon>
        <taxon>Ecdysozoa</taxon>
        <taxon>Arthropoda</taxon>
        <taxon>Chelicerata</taxon>
        <taxon>Arachnida</taxon>
        <taxon>Acari</taxon>
        <taxon>Acariformes</taxon>
        <taxon>Sarcoptiformes</taxon>
        <taxon>Astigmata</taxon>
        <taxon>Psoroptidia</taxon>
        <taxon>Analgoidea</taxon>
        <taxon>Pyroglyphidae</taxon>
        <taxon>Dermatophagoidinae</taxon>
        <taxon>Dermatophagoides</taxon>
    </lineage>
</organism>
<comment type="caution">
    <text evidence="14">The sequence shown here is derived from an EMBL/GenBank/DDBJ whole genome shotgun (WGS) entry which is preliminary data.</text>
</comment>
<keyword evidence="3" id="KW-1003">Cell membrane</keyword>
<dbReference type="InterPro" id="IPR052192">
    <property type="entry name" value="Insect_Ionotropic_Sensory_Rcpt"/>
</dbReference>
<keyword evidence="4 12" id="KW-0812">Transmembrane</keyword>
<evidence type="ECO:0000256" key="12">
    <source>
        <dbReference type="SAM" id="Phobius"/>
    </source>
</evidence>
<feature type="transmembrane region" description="Helical" evidence="12">
    <location>
        <begin position="558"/>
        <end position="577"/>
    </location>
</feature>
<keyword evidence="15" id="KW-1185">Reference proteome</keyword>
<evidence type="ECO:0000256" key="3">
    <source>
        <dbReference type="ARBA" id="ARBA00022475"/>
    </source>
</evidence>
<evidence type="ECO:0000313" key="15">
    <source>
        <dbReference type="Proteomes" id="UP000790347"/>
    </source>
</evidence>
<dbReference type="InterPro" id="IPR019594">
    <property type="entry name" value="Glu/Gly-bd"/>
</dbReference>
<feature type="transmembrane region" description="Helical" evidence="12">
    <location>
        <begin position="613"/>
        <end position="631"/>
    </location>
</feature>
<feature type="transmembrane region" description="Helical" evidence="12">
    <location>
        <begin position="137"/>
        <end position="153"/>
    </location>
</feature>
<keyword evidence="10" id="KW-1071">Ligand-gated ion channel</keyword>
<evidence type="ECO:0000256" key="5">
    <source>
        <dbReference type="ARBA" id="ARBA00022989"/>
    </source>
</evidence>
<feature type="transmembrane region" description="Helical" evidence="12">
    <location>
        <begin position="159"/>
        <end position="178"/>
    </location>
</feature>
<evidence type="ECO:0000256" key="2">
    <source>
        <dbReference type="ARBA" id="ARBA00022448"/>
    </source>
</evidence>
<feature type="transmembrane region" description="Helical" evidence="12">
    <location>
        <begin position="820"/>
        <end position="846"/>
    </location>
</feature>
<keyword evidence="7 12" id="KW-0472">Membrane</keyword>
<keyword evidence="11" id="KW-0407">Ion channel</keyword>
<proteinExistence type="predicted"/>
<feature type="domain" description="Ionotropic glutamate receptor L-glutamate and glycine-binding" evidence="13">
    <location>
        <begin position="20"/>
        <end position="83"/>
    </location>
</feature>
<protein>
    <submittedName>
        <fullName evidence="14">Glutamate receptor ionotropic, delta-1</fullName>
    </submittedName>
</protein>
<reference evidence="14" key="2">
    <citation type="journal article" date="2022" name="Res Sq">
        <title>Comparative Genomics Reveals Insights into the Divergent Evolution of Astigmatic Mites and Household Pest Adaptations.</title>
        <authorList>
            <person name="Xiong Q."/>
            <person name="Wan A.T.-Y."/>
            <person name="Liu X.-Y."/>
            <person name="Fung C.S.-H."/>
            <person name="Xiao X."/>
            <person name="Malainual N."/>
            <person name="Hou J."/>
            <person name="Wang L."/>
            <person name="Wang M."/>
            <person name="Yang K."/>
            <person name="Cui Y."/>
            <person name="Leung E."/>
            <person name="Nong W."/>
            <person name="Shin S.-K."/>
            <person name="Au S."/>
            <person name="Jeong K.Y."/>
            <person name="Chew F.T."/>
            <person name="Hui J."/>
            <person name="Leung T.F."/>
            <person name="Tungtrongchitr A."/>
            <person name="Zhong N."/>
            <person name="Liu Z."/>
            <person name="Tsui S."/>
        </authorList>
    </citation>
    <scope>NUCLEOTIDE SEQUENCE</scope>
    <source>
        <strain evidence="14">Derf</strain>
        <tissue evidence="14">Whole organism</tissue>
    </source>
</reference>
<keyword evidence="6" id="KW-0406">Ion transport</keyword>
<dbReference type="PANTHER" id="PTHR42643:SF24">
    <property type="entry name" value="IONOTROPIC RECEPTOR 60A"/>
    <property type="match status" value="1"/>
</dbReference>
<evidence type="ECO:0000259" key="13">
    <source>
        <dbReference type="SMART" id="SM00918"/>
    </source>
</evidence>
<keyword evidence="5 12" id="KW-1133">Transmembrane helix</keyword>
<keyword evidence="8 14" id="KW-0675">Receptor</keyword>
<dbReference type="AlphaFoldDB" id="A0A922IED7"/>
<dbReference type="SUPFAM" id="SSF53850">
    <property type="entry name" value="Periplasmic binding protein-like II"/>
    <property type="match status" value="2"/>
</dbReference>
<accession>A0A922IED7</accession>
<evidence type="ECO:0000256" key="10">
    <source>
        <dbReference type="ARBA" id="ARBA00023286"/>
    </source>
</evidence>
<dbReference type="GO" id="GO:0015276">
    <property type="term" value="F:ligand-gated monoatomic ion channel activity"/>
    <property type="evidence" value="ECO:0007669"/>
    <property type="project" value="InterPro"/>
</dbReference>
<evidence type="ECO:0000313" key="14">
    <source>
        <dbReference type="EMBL" id="KAH9527103.1"/>
    </source>
</evidence>
<dbReference type="EMBL" id="ASGP02000001">
    <property type="protein sequence ID" value="KAH9527103.1"/>
    <property type="molecule type" value="Genomic_DNA"/>
</dbReference>